<sequence length="55" mass="6809">MIIIFDSIEIFFYKKFLVHRNSSLKVYFDFLEIHFISACLWFKNFCFKNEMKNDS</sequence>
<gene>
    <name evidence="1" type="ORF">LEP1GSC186_1406</name>
</gene>
<organism evidence="1 2">
    <name type="scientific">Leptospira noguchii serovar Autumnalis str. ZUN142</name>
    <dbReference type="NCBI Taxonomy" id="1085540"/>
    <lineage>
        <taxon>Bacteria</taxon>
        <taxon>Pseudomonadati</taxon>
        <taxon>Spirochaetota</taxon>
        <taxon>Spirochaetia</taxon>
        <taxon>Leptospirales</taxon>
        <taxon>Leptospiraceae</taxon>
        <taxon>Leptospira</taxon>
    </lineage>
</organism>
<evidence type="ECO:0000313" key="2">
    <source>
        <dbReference type="Proteomes" id="UP000012153"/>
    </source>
</evidence>
<protein>
    <submittedName>
        <fullName evidence="1">Uncharacterized protein</fullName>
    </submittedName>
</protein>
<proteinExistence type="predicted"/>
<dbReference type="AlphaFoldDB" id="M6U4T7"/>
<reference evidence="1 2" key="1">
    <citation type="submission" date="2013-01" db="EMBL/GenBank/DDBJ databases">
        <authorList>
            <person name="Harkins D.M."/>
            <person name="Durkin A.S."/>
            <person name="Brinkac L.M."/>
            <person name="Haft D.H."/>
            <person name="Selengut J.D."/>
            <person name="Sanka R."/>
            <person name="DePew J."/>
            <person name="Purushe J."/>
            <person name="Matthias M.A."/>
            <person name="Vinetz J.M."/>
            <person name="Sutton G.G."/>
            <person name="Nierman W.C."/>
            <person name="Fouts D.E."/>
        </authorList>
    </citation>
    <scope>NUCLEOTIDE SEQUENCE [LARGE SCALE GENOMIC DNA]</scope>
    <source>
        <strain evidence="1 2">ZUN142</strain>
    </source>
</reference>
<comment type="caution">
    <text evidence="1">The sequence shown here is derived from an EMBL/GenBank/DDBJ whole genome shotgun (WGS) entry which is preliminary data.</text>
</comment>
<dbReference type="EMBL" id="AHOP02000043">
    <property type="protein sequence ID" value="EMO40022.1"/>
    <property type="molecule type" value="Genomic_DNA"/>
</dbReference>
<evidence type="ECO:0000313" key="1">
    <source>
        <dbReference type="EMBL" id="EMO40022.1"/>
    </source>
</evidence>
<name>M6U4T7_9LEPT</name>
<dbReference type="Proteomes" id="UP000012153">
    <property type="component" value="Unassembled WGS sequence"/>
</dbReference>
<accession>M6U4T7</accession>